<comment type="subcellular location">
    <subcellularLocation>
        <location evidence="1">Periplasm</location>
    </subcellularLocation>
</comment>
<dbReference type="PANTHER" id="PTHR30222">
    <property type="entry name" value="SPERMIDINE/PUTRESCINE-BINDING PERIPLASMIC PROTEIN"/>
    <property type="match status" value="1"/>
</dbReference>
<keyword evidence="3" id="KW-0732">Signal</keyword>
<dbReference type="InterPro" id="IPR001188">
    <property type="entry name" value="Sperm_putr-bd"/>
</dbReference>
<protein>
    <recommendedName>
        <fullName evidence="6">Spermidine/putrescine-binding periplasmic protein</fullName>
    </recommendedName>
</protein>
<gene>
    <name evidence="5" type="ORF">SDC9_160163</name>
</gene>
<dbReference type="InterPro" id="IPR006059">
    <property type="entry name" value="SBP"/>
</dbReference>
<dbReference type="GO" id="GO:0042597">
    <property type="term" value="C:periplasmic space"/>
    <property type="evidence" value="ECO:0007669"/>
    <property type="project" value="UniProtKB-SubCell"/>
</dbReference>
<dbReference type="GO" id="GO:0019808">
    <property type="term" value="F:polyamine binding"/>
    <property type="evidence" value="ECO:0007669"/>
    <property type="project" value="InterPro"/>
</dbReference>
<evidence type="ECO:0000256" key="2">
    <source>
        <dbReference type="ARBA" id="ARBA00022448"/>
    </source>
</evidence>
<proteinExistence type="predicted"/>
<dbReference type="Gene3D" id="3.40.190.10">
    <property type="entry name" value="Periplasmic binding protein-like II"/>
    <property type="match status" value="1"/>
</dbReference>
<sequence length="238" mass="26919">MATAYDPDNTYSVPYFWGSVGIVYNKNNVDPQDVEKEGFNVLKNSKYANRVYMYDSERDSFMIALKALGYSMNTENLDEINEAYEWLLELDRNVNPAYVTDEVIDSMVNGEKDLAVVYSGDAAYILSENDEMDYYMPESGTNVWVDAMVIPANAKCPALAHEFINFILTDDASYDNSATVGYASSNKNVLDEMIAAGGEFEGNVAYLPRTDNPNDEYFHHNEAMKKILSDLWIKVKNQ</sequence>
<evidence type="ECO:0000256" key="1">
    <source>
        <dbReference type="ARBA" id="ARBA00004418"/>
    </source>
</evidence>
<keyword evidence="2" id="KW-0813">Transport</keyword>
<keyword evidence="4" id="KW-0574">Periplasm</keyword>
<dbReference type="AlphaFoldDB" id="A0A645FKW6"/>
<evidence type="ECO:0000256" key="3">
    <source>
        <dbReference type="ARBA" id="ARBA00022729"/>
    </source>
</evidence>
<dbReference type="SUPFAM" id="SSF53850">
    <property type="entry name" value="Periplasmic binding protein-like II"/>
    <property type="match status" value="1"/>
</dbReference>
<reference evidence="5" key="1">
    <citation type="submission" date="2019-08" db="EMBL/GenBank/DDBJ databases">
        <authorList>
            <person name="Kucharzyk K."/>
            <person name="Murdoch R.W."/>
            <person name="Higgins S."/>
            <person name="Loffler F."/>
        </authorList>
    </citation>
    <scope>NUCLEOTIDE SEQUENCE</scope>
</reference>
<accession>A0A645FKW6</accession>
<organism evidence="5">
    <name type="scientific">bioreactor metagenome</name>
    <dbReference type="NCBI Taxonomy" id="1076179"/>
    <lineage>
        <taxon>unclassified sequences</taxon>
        <taxon>metagenomes</taxon>
        <taxon>ecological metagenomes</taxon>
    </lineage>
</organism>
<evidence type="ECO:0000256" key="4">
    <source>
        <dbReference type="ARBA" id="ARBA00022764"/>
    </source>
</evidence>
<dbReference type="GO" id="GO:0015846">
    <property type="term" value="P:polyamine transport"/>
    <property type="evidence" value="ECO:0007669"/>
    <property type="project" value="InterPro"/>
</dbReference>
<dbReference type="Pfam" id="PF13416">
    <property type="entry name" value="SBP_bac_8"/>
    <property type="match status" value="1"/>
</dbReference>
<evidence type="ECO:0008006" key="6">
    <source>
        <dbReference type="Google" id="ProtNLM"/>
    </source>
</evidence>
<name>A0A645FKW6_9ZZZZ</name>
<dbReference type="PANTHER" id="PTHR30222:SF17">
    <property type="entry name" value="SPERMIDINE_PUTRESCINE-BINDING PERIPLASMIC PROTEIN"/>
    <property type="match status" value="1"/>
</dbReference>
<evidence type="ECO:0000313" key="5">
    <source>
        <dbReference type="EMBL" id="MPN12843.1"/>
    </source>
</evidence>
<comment type="caution">
    <text evidence="5">The sequence shown here is derived from an EMBL/GenBank/DDBJ whole genome shotgun (WGS) entry which is preliminary data.</text>
</comment>
<dbReference type="EMBL" id="VSSQ01059263">
    <property type="protein sequence ID" value="MPN12843.1"/>
    <property type="molecule type" value="Genomic_DNA"/>
</dbReference>
<dbReference type="PRINTS" id="PR00909">
    <property type="entry name" value="SPERMDNBNDNG"/>
</dbReference>